<feature type="domain" description="DUF4124" evidence="3">
    <location>
        <begin position="17"/>
        <end position="76"/>
    </location>
</feature>
<keyword evidence="2" id="KW-0732">Signal</keyword>
<comment type="caution">
    <text evidence="4">The sequence shown here is derived from an EMBL/GenBank/DDBJ whole genome shotgun (WGS) entry which is preliminary data.</text>
</comment>
<dbReference type="STRING" id="1230338.MOMA_09011"/>
<evidence type="ECO:0000313" key="5">
    <source>
        <dbReference type="Proteomes" id="UP000023795"/>
    </source>
</evidence>
<evidence type="ECO:0000313" key="4">
    <source>
        <dbReference type="EMBL" id="ELA08686.1"/>
    </source>
</evidence>
<feature type="signal peptide" evidence="2">
    <location>
        <begin position="1"/>
        <end position="25"/>
    </location>
</feature>
<name>L2F7E9_9GAMM</name>
<feature type="chain" id="PRO_5003957754" description="DUF4124 domain-containing protein" evidence="2">
    <location>
        <begin position="26"/>
        <end position="219"/>
    </location>
</feature>
<protein>
    <recommendedName>
        <fullName evidence="3">DUF4124 domain-containing protein</fullName>
    </recommendedName>
</protein>
<dbReference type="RefSeq" id="WP_009502244.1">
    <property type="nucleotide sequence ID" value="NZ_ANIN01000002.1"/>
</dbReference>
<sequence length="219" mass="24197">MKKIATPMFLTASLIVLGFGNLAHAEVYRAVTPDGKVVYTDDATKAHQYQADPTQIQILDLHSQTPDPVVNQPAAASPSNVSTDPIPISTSYQLNIVKPEINMVYRRPNDIIVEVHTRPNLQAGDRIVYRINGNHIATTQSTSYNISSLDYTPDRYTLSVEIENAKGSVIASQSRDFQLLVNNIAIQKKRKAEAEAKAKTKDKDKAKDKTKPKPTAVKK</sequence>
<evidence type="ECO:0000256" key="2">
    <source>
        <dbReference type="SAM" id="SignalP"/>
    </source>
</evidence>
<keyword evidence="5" id="KW-1185">Reference proteome</keyword>
<dbReference type="AlphaFoldDB" id="L2F7E9"/>
<reference evidence="4 5" key="1">
    <citation type="journal article" date="2013" name="Genome Announc.">
        <title>Genome Sequence of Moraxella macacae 0408225, a Novel Bacterial Species Isolated from a Cynomolgus Macaque with Epistaxis.</title>
        <authorList>
            <person name="Ladner J.T."/>
            <person name="Whitehouse C.A."/>
            <person name="Koroleva G.I."/>
            <person name="Palacios G.F."/>
        </authorList>
    </citation>
    <scope>NUCLEOTIDE SEQUENCE [LARGE SCALE GENOMIC DNA]</scope>
    <source>
        <strain evidence="4 5">0408225</strain>
    </source>
</reference>
<dbReference type="EMBL" id="ANIN01000002">
    <property type="protein sequence ID" value="ELA08686.1"/>
    <property type="molecule type" value="Genomic_DNA"/>
</dbReference>
<dbReference type="Pfam" id="PF13511">
    <property type="entry name" value="DUF4124"/>
    <property type="match status" value="1"/>
</dbReference>
<dbReference type="InterPro" id="IPR025392">
    <property type="entry name" value="DUF4124"/>
</dbReference>
<evidence type="ECO:0000256" key="1">
    <source>
        <dbReference type="SAM" id="MobiDB-lite"/>
    </source>
</evidence>
<proteinExistence type="predicted"/>
<feature type="region of interest" description="Disordered" evidence="1">
    <location>
        <begin position="189"/>
        <end position="219"/>
    </location>
</feature>
<gene>
    <name evidence="4" type="ORF">MOMA_09011</name>
</gene>
<evidence type="ECO:0000259" key="3">
    <source>
        <dbReference type="Pfam" id="PF13511"/>
    </source>
</evidence>
<dbReference type="PATRIC" id="fig|1230338.3.peg.1935"/>
<feature type="compositionally biased region" description="Basic and acidic residues" evidence="1">
    <location>
        <begin position="192"/>
        <end position="211"/>
    </location>
</feature>
<accession>L2F7E9</accession>
<dbReference type="Proteomes" id="UP000023795">
    <property type="component" value="Unassembled WGS sequence"/>
</dbReference>
<dbReference type="OrthoDB" id="6717244at2"/>
<organism evidence="4 5">
    <name type="scientific">Moraxella macacae 0408225</name>
    <dbReference type="NCBI Taxonomy" id="1230338"/>
    <lineage>
        <taxon>Bacteria</taxon>
        <taxon>Pseudomonadati</taxon>
        <taxon>Pseudomonadota</taxon>
        <taxon>Gammaproteobacteria</taxon>
        <taxon>Moraxellales</taxon>
        <taxon>Moraxellaceae</taxon>
        <taxon>Moraxella</taxon>
    </lineage>
</organism>